<gene>
    <name evidence="1" type="ORF">ONZ43_g7236</name>
</gene>
<keyword evidence="2" id="KW-1185">Reference proteome</keyword>
<sequence>MRTANATGDLPTRAIECLKACTDGIQRLQRRLEKLHKTDPGGFAQKSQAGLLRLVYPFRASTLEKLKETVRDLMGHLKLAIQVLLLDKGAETGATVARIEDNVDSIENLVTAVHATILDTQIQTGVAAAGVQTLLEEKELKRLRDVLEWLGAPDPSINHEEARRNYEPGTDMRKQSYTSLLLSMVTELSRGRAVHPKLLAAYENTNPHKPNIRLLEEILITLLQRSHTFYFVIDALDECPESGDEREQVMRGLQRVVQGASDIRVLITSRRETDIEEFMETWSGVGLAVNAERVNEDIDIFVKNALAADRKLLKLPDKTKMEIEHMFHEKSDGMFRWAALQLQSIRNLKILRPSYISTVLHTMPQTLDGTYERILTTIDQMYHDEVRLALEWLTFSEAPLSVAELADACSIRLDDMNELFLDECDEDTLAGLVGILSPLVLIEQEPKLSDRVGAAKDSLPMKFSPARYCQRIRLAHFSVKEYLMSNRLHNSPVSQFALSNEPHADLAQRSPGIHEDPAFWHDDTNTLYWASFLGFPHTASMLCERATFSDVNDNGGYYGTALQAAVFSGVDSIVESLLQAGAVVNEESGEFGTALHAAAYLGRKRMVEILIKAGADVNIDRLKDGETALFQAVNKGQKEIAKMLVAAGARIHPSVSSPLRAAAENWDEAMVRLLAETAMNISLEILMDEVSKYEDRTFAELLVDLGVDVSGLCGPLIEAALVGSEKLVKGLLQASADMHSICDDVVAIAPNDRSTELDHALVVAAGHGHETVVQLLLDAGANPNATDGESSSRPENKSALIQAIRFITRKVPNTPASALRRSTDIVQKLLEAGADIRALDGRVLYEAIHSGRDIGWYCSAVIEPLCAYSTNLVRTLLAHGADANLQLKYLGSVLQLASSVGSVEIVRVLLEHGADVHQQGGHFGNALLAATRASVRNEETIQVLLEHGAEINQQVRDFGDALQVAADFRWDNEDLVRMLLDKGADVNAKSQRYGTALQAASDRGNVRIVRVLLAHGADVNLQGGQGVTALQAAASSQEDNLGVIKILLDGGADVNAQGGYFGTALEAAAAKANEGVVRALLARGVDVNLQGGHYGSAIEAAVRRGHEGIVQMLLEKGAKRSTAT</sequence>
<proteinExistence type="predicted"/>
<evidence type="ECO:0000313" key="2">
    <source>
        <dbReference type="Proteomes" id="UP001153334"/>
    </source>
</evidence>
<reference evidence="1" key="1">
    <citation type="submission" date="2022-11" db="EMBL/GenBank/DDBJ databases">
        <title>Genome Sequence of Nemania bipapillata.</title>
        <authorList>
            <person name="Buettner E."/>
        </authorList>
    </citation>
    <scope>NUCLEOTIDE SEQUENCE</scope>
    <source>
        <strain evidence="1">CP14</strain>
    </source>
</reference>
<dbReference type="EMBL" id="JAPESX010003019">
    <property type="protein sequence ID" value="KAJ8105923.1"/>
    <property type="molecule type" value="Genomic_DNA"/>
</dbReference>
<dbReference type="Proteomes" id="UP001153334">
    <property type="component" value="Unassembled WGS sequence"/>
</dbReference>
<evidence type="ECO:0000313" key="1">
    <source>
        <dbReference type="EMBL" id="KAJ8105923.1"/>
    </source>
</evidence>
<organism evidence="1 2">
    <name type="scientific">Nemania bipapillata</name>
    <dbReference type="NCBI Taxonomy" id="110536"/>
    <lineage>
        <taxon>Eukaryota</taxon>
        <taxon>Fungi</taxon>
        <taxon>Dikarya</taxon>
        <taxon>Ascomycota</taxon>
        <taxon>Pezizomycotina</taxon>
        <taxon>Sordariomycetes</taxon>
        <taxon>Xylariomycetidae</taxon>
        <taxon>Xylariales</taxon>
        <taxon>Xylariaceae</taxon>
        <taxon>Nemania</taxon>
    </lineage>
</organism>
<comment type="caution">
    <text evidence="1">The sequence shown here is derived from an EMBL/GenBank/DDBJ whole genome shotgun (WGS) entry which is preliminary data.</text>
</comment>
<name>A0ACC2HSX2_9PEZI</name>
<accession>A0ACC2HSX2</accession>
<protein>
    <submittedName>
        <fullName evidence="1">Uncharacterized protein</fullName>
    </submittedName>
</protein>